<gene>
    <name evidence="3" type="ORF">AAG570_002355</name>
</gene>
<dbReference type="AlphaFoldDB" id="A0ABD0YVP0"/>
<dbReference type="SUPFAM" id="SSF103473">
    <property type="entry name" value="MFS general substrate transporter"/>
    <property type="match status" value="1"/>
</dbReference>
<dbReference type="Pfam" id="PF03137">
    <property type="entry name" value="OATP"/>
    <property type="match status" value="1"/>
</dbReference>
<proteinExistence type="predicted"/>
<dbReference type="Proteomes" id="UP001558652">
    <property type="component" value="Unassembled WGS sequence"/>
</dbReference>
<dbReference type="PANTHER" id="PTHR11388">
    <property type="entry name" value="ORGANIC ANION TRANSPORTER"/>
    <property type="match status" value="1"/>
</dbReference>
<feature type="transmembrane region" description="Helical" evidence="2">
    <location>
        <begin position="172"/>
        <end position="197"/>
    </location>
</feature>
<keyword evidence="2" id="KW-0812">Transmembrane</keyword>
<feature type="transmembrane region" description="Helical" evidence="2">
    <location>
        <begin position="67"/>
        <end position="87"/>
    </location>
</feature>
<evidence type="ECO:0000313" key="4">
    <source>
        <dbReference type="Proteomes" id="UP001558652"/>
    </source>
</evidence>
<protein>
    <recommendedName>
        <fullName evidence="5">Solute carrier organic anion transporter family member 4A1</fullName>
    </recommendedName>
</protein>
<organism evidence="3 4">
    <name type="scientific">Ranatra chinensis</name>
    <dbReference type="NCBI Taxonomy" id="642074"/>
    <lineage>
        <taxon>Eukaryota</taxon>
        <taxon>Metazoa</taxon>
        <taxon>Ecdysozoa</taxon>
        <taxon>Arthropoda</taxon>
        <taxon>Hexapoda</taxon>
        <taxon>Insecta</taxon>
        <taxon>Pterygota</taxon>
        <taxon>Neoptera</taxon>
        <taxon>Paraneoptera</taxon>
        <taxon>Hemiptera</taxon>
        <taxon>Heteroptera</taxon>
        <taxon>Panheteroptera</taxon>
        <taxon>Nepomorpha</taxon>
        <taxon>Nepidae</taxon>
        <taxon>Ranatrinae</taxon>
        <taxon>Ranatra</taxon>
    </lineage>
</organism>
<dbReference type="InterPro" id="IPR036259">
    <property type="entry name" value="MFS_trans_sf"/>
</dbReference>
<name>A0ABD0YVP0_9HEMI</name>
<keyword evidence="1" id="KW-1015">Disulfide bond</keyword>
<dbReference type="PANTHER" id="PTHR11388:SF131">
    <property type="entry name" value="SOLUTE CARRIER ORGANIC ANION TRANSPORTER FAMILY MEMBER"/>
    <property type="match status" value="1"/>
</dbReference>
<dbReference type="EMBL" id="JBFDAA010000012">
    <property type="protein sequence ID" value="KAL1123269.1"/>
    <property type="molecule type" value="Genomic_DNA"/>
</dbReference>
<keyword evidence="2" id="KW-0472">Membrane</keyword>
<feature type="transmembrane region" description="Helical" evidence="2">
    <location>
        <begin position="218"/>
        <end position="236"/>
    </location>
</feature>
<evidence type="ECO:0000313" key="3">
    <source>
        <dbReference type="EMBL" id="KAL1123269.1"/>
    </source>
</evidence>
<keyword evidence="2" id="KW-1133">Transmembrane helix</keyword>
<dbReference type="InterPro" id="IPR004156">
    <property type="entry name" value="OATP"/>
</dbReference>
<accession>A0ABD0YVP0</accession>
<dbReference type="Gene3D" id="1.20.1250.20">
    <property type="entry name" value="MFS general substrate transporter like domains"/>
    <property type="match status" value="1"/>
</dbReference>
<sequence>MSRGEDDQDCGVGCLRASWLQRFATTNWFLTVYGLLGTIQAMSNVYWVATLTTYEKRFRIPSRTTGIMLSGNEISQILLSLFLTYYGGQRNRPLWIGWGVALFAVSCYILALPHLIYGPGQTALSLTKEYAGNQGVNKSVSEHREKIGLCFEEVEEEDCVDGVGGKHSTLPAVLVFLSQFILGIGSTLYVVLGQTYIDDNAKKTKTPLLLGMTISLKPIGHALGFLVGFACLSIYIDPSLTPVIDRKDPRWLGAWWLGRCTRIL</sequence>
<comment type="caution">
    <text evidence="3">The sequence shown here is derived from an EMBL/GenBank/DDBJ whole genome shotgun (WGS) entry which is preliminary data.</text>
</comment>
<evidence type="ECO:0000256" key="2">
    <source>
        <dbReference type="SAM" id="Phobius"/>
    </source>
</evidence>
<evidence type="ECO:0008006" key="5">
    <source>
        <dbReference type="Google" id="ProtNLM"/>
    </source>
</evidence>
<feature type="transmembrane region" description="Helical" evidence="2">
    <location>
        <begin position="28"/>
        <end position="47"/>
    </location>
</feature>
<reference evidence="3 4" key="1">
    <citation type="submission" date="2024-07" db="EMBL/GenBank/DDBJ databases">
        <title>Chromosome-level genome assembly of the water stick insect Ranatra chinensis (Heteroptera: Nepidae).</title>
        <authorList>
            <person name="Liu X."/>
        </authorList>
    </citation>
    <scope>NUCLEOTIDE SEQUENCE [LARGE SCALE GENOMIC DNA]</scope>
    <source>
        <strain evidence="3">Cailab_2021Rc</strain>
        <tissue evidence="3">Muscle</tissue>
    </source>
</reference>
<evidence type="ECO:0000256" key="1">
    <source>
        <dbReference type="ARBA" id="ARBA00023157"/>
    </source>
</evidence>
<keyword evidence="4" id="KW-1185">Reference proteome</keyword>
<feature type="transmembrane region" description="Helical" evidence="2">
    <location>
        <begin position="94"/>
        <end position="116"/>
    </location>
</feature>